<keyword evidence="9" id="KW-1185">Reference proteome</keyword>
<evidence type="ECO:0000256" key="6">
    <source>
        <dbReference type="SAM" id="Phobius"/>
    </source>
</evidence>
<dbReference type="PANTHER" id="PTHR41335:SF1">
    <property type="entry name" value="MEMBRANE PROTEIN"/>
    <property type="match status" value="1"/>
</dbReference>
<gene>
    <name evidence="8" type="ORF">JOC48_000019</name>
</gene>
<organism evidence="8 9">
    <name type="scientific">Aquibacillus albus</name>
    <dbReference type="NCBI Taxonomy" id="1168171"/>
    <lineage>
        <taxon>Bacteria</taxon>
        <taxon>Bacillati</taxon>
        <taxon>Bacillota</taxon>
        <taxon>Bacilli</taxon>
        <taxon>Bacillales</taxon>
        <taxon>Bacillaceae</taxon>
        <taxon>Aquibacillus</taxon>
    </lineage>
</organism>
<dbReference type="EMBL" id="JAFBDR010000001">
    <property type="protein sequence ID" value="MBM7569550.1"/>
    <property type="molecule type" value="Genomic_DNA"/>
</dbReference>
<protein>
    <submittedName>
        <fullName evidence="8">Integral membrane protein</fullName>
    </submittedName>
</protein>
<feature type="domain" description="Lipopolysaccharide assembly protein A" evidence="7">
    <location>
        <begin position="24"/>
        <end position="85"/>
    </location>
</feature>
<name>A0ABS2MUZ4_9BACI</name>
<accession>A0ABS2MUZ4</accession>
<feature type="transmembrane region" description="Helical" evidence="6">
    <location>
        <begin position="7"/>
        <end position="25"/>
    </location>
</feature>
<keyword evidence="3 6" id="KW-1133">Transmembrane helix</keyword>
<evidence type="ECO:0000256" key="3">
    <source>
        <dbReference type="ARBA" id="ARBA00022989"/>
    </source>
</evidence>
<evidence type="ECO:0000256" key="2">
    <source>
        <dbReference type="ARBA" id="ARBA00022692"/>
    </source>
</evidence>
<sequence>MRGQTYIILALVFAVIVAIFAVINVEPVEVNYLFGTGYAPLILVILISVLMGGVITATVGIVRLIKLQKEIRMLKQENEKLNERIKTMDDEHELLMDSNQSPNENGQHPTE</sequence>
<dbReference type="Pfam" id="PF06305">
    <property type="entry name" value="LapA_dom"/>
    <property type="match status" value="1"/>
</dbReference>
<comment type="caution">
    <text evidence="8">The sequence shown here is derived from an EMBL/GenBank/DDBJ whole genome shotgun (WGS) entry which is preliminary data.</text>
</comment>
<dbReference type="Proteomes" id="UP001296943">
    <property type="component" value="Unassembled WGS sequence"/>
</dbReference>
<evidence type="ECO:0000313" key="9">
    <source>
        <dbReference type="Proteomes" id="UP001296943"/>
    </source>
</evidence>
<dbReference type="InterPro" id="IPR010445">
    <property type="entry name" value="LapA_dom"/>
</dbReference>
<keyword evidence="1" id="KW-1003">Cell membrane</keyword>
<keyword evidence="4 6" id="KW-0472">Membrane</keyword>
<keyword evidence="2 6" id="KW-0812">Transmembrane</keyword>
<dbReference type="RefSeq" id="WP_204497008.1">
    <property type="nucleotide sequence ID" value="NZ_JAFBDR010000001.1"/>
</dbReference>
<reference evidence="8 9" key="1">
    <citation type="submission" date="2021-01" db="EMBL/GenBank/DDBJ databases">
        <title>Genomic Encyclopedia of Type Strains, Phase IV (KMG-IV): sequencing the most valuable type-strain genomes for metagenomic binning, comparative biology and taxonomic classification.</title>
        <authorList>
            <person name="Goeker M."/>
        </authorList>
    </citation>
    <scope>NUCLEOTIDE SEQUENCE [LARGE SCALE GENOMIC DNA]</scope>
    <source>
        <strain evidence="8 9">DSM 23711</strain>
    </source>
</reference>
<proteinExistence type="predicted"/>
<feature type="transmembrane region" description="Helical" evidence="6">
    <location>
        <begin position="37"/>
        <end position="65"/>
    </location>
</feature>
<evidence type="ECO:0000259" key="7">
    <source>
        <dbReference type="Pfam" id="PF06305"/>
    </source>
</evidence>
<evidence type="ECO:0000313" key="8">
    <source>
        <dbReference type="EMBL" id="MBM7569550.1"/>
    </source>
</evidence>
<feature type="region of interest" description="Disordered" evidence="5">
    <location>
        <begin position="92"/>
        <end position="111"/>
    </location>
</feature>
<evidence type="ECO:0000256" key="5">
    <source>
        <dbReference type="SAM" id="MobiDB-lite"/>
    </source>
</evidence>
<evidence type="ECO:0000256" key="4">
    <source>
        <dbReference type="ARBA" id="ARBA00023136"/>
    </source>
</evidence>
<evidence type="ECO:0000256" key="1">
    <source>
        <dbReference type="ARBA" id="ARBA00022475"/>
    </source>
</evidence>
<dbReference type="PANTHER" id="PTHR41335">
    <property type="entry name" value="MEMBRANE PROTEIN-RELATED"/>
    <property type="match status" value="1"/>
</dbReference>
<feature type="compositionally biased region" description="Polar residues" evidence="5">
    <location>
        <begin position="97"/>
        <end position="111"/>
    </location>
</feature>